<gene>
    <name evidence="1" type="ORF">B1B_09069</name>
</gene>
<dbReference type="EMBL" id="AUZY01005958">
    <property type="protein sequence ID" value="EQD56070.1"/>
    <property type="molecule type" value="Genomic_DNA"/>
</dbReference>
<organism evidence="1">
    <name type="scientific">mine drainage metagenome</name>
    <dbReference type="NCBI Taxonomy" id="410659"/>
    <lineage>
        <taxon>unclassified sequences</taxon>
        <taxon>metagenomes</taxon>
        <taxon>ecological metagenomes</taxon>
    </lineage>
</organism>
<proteinExistence type="predicted"/>
<accession>T1BQ20</accession>
<comment type="caution">
    <text evidence="1">The sequence shown here is derived from an EMBL/GenBank/DDBJ whole genome shotgun (WGS) entry which is preliminary data.</text>
</comment>
<sequence length="121" mass="13152">MAAPPVLLSHPRQPIAPSAVWFYAKPYWPTPYRIIARLDTRSLGGFSSGGTDCATLIRLRRQAAALGANDVLLRVVAVFGVFSLSHVPSGPAYQGFAAYSPSHPKAHALILNEKNCKRLLR</sequence>
<protein>
    <submittedName>
        <fullName evidence="1">Uncharacterized protein</fullName>
    </submittedName>
</protein>
<evidence type="ECO:0000313" key="1">
    <source>
        <dbReference type="EMBL" id="EQD56070.1"/>
    </source>
</evidence>
<name>T1BQ20_9ZZZZ</name>
<dbReference type="AlphaFoldDB" id="T1BQ20"/>
<reference evidence="1" key="1">
    <citation type="submission" date="2013-08" db="EMBL/GenBank/DDBJ databases">
        <authorList>
            <person name="Mendez C."/>
            <person name="Richter M."/>
            <person name="Ferrer M."/>
            <person name="Sanchez J."/>
        </authorList>
    </citation>
    <scope>NUCLEOTIDE SEQUENCE</scope>
</reference>
<reference evidence="1" key="2">
    <citation type="journal article" date="2014" name="ISME J.">
        <title>Microbial stratification in low pH oxic and suboxic macroscopic growths along an acid mine drainage.</title>
        <authorList>
            <person name="Mendez-Garcia C."/>
            <person name="Mesa V."/>
            <person name="Sprenger R.R."/>
            <person name="Richter M."/>
            <person name="Diez M.S."/>
            <person name="Solano J."/>
            <person name="Bargiela R."/>
            <person name="Golyshina O.V."/>
            <person name="Manteca A."/>
            <person name="Ramos J.L."/>
            <person name="Gallego J.R."/>
            <person name="Llorente I."/>
            <person name="Martins Dos Santos V.A."/>
            <person name="Jensen O.N."/>
            <person name="Pelaez A.I."/>
            <person name="Sanchez J."/>
            <person name="Ferrer M."/>
        </authorList>
    </citation>
    <scope>NUCLEOTIDE SEQUENCE</scope>
</reference>